<sequence length="285" mass="30985">MKKPYLLNIKRFLLLATSAIASSLLTALPSEAATFATSQSESLYLNFSHTPFSSETKAETETLALSKEGAVLAFADAEAAFVVEPPFASSSSLSTALGETVNYLGLAESTTTVRGFFDVKANTTFSFDFAADLYLETEIESPPGENARASGDVLFTLVDTTQKRVLDFFSIMGNLNSFGKSDFIAVDYSENVAYMDLETHYRAKLQGKKKTASAFITGFLERYITQDSVLAVVEIKRNQARVKAPEPSTILALLASGVVIIFVLKGRCKEKYLESSSESKLSTEV</sequence>
<reference evidence="2 3" key="1">
    <citation type="journal article" date="2013" name="Genome Biol. Evol.">
        <title>Genomes of Stigonematalean cyanobacteria (subsection V) and the evolution of oxygenic photosynthesis from prokaryotes to plastids.</title>
        <authorList>
            <person name="Dagan T."/>
            <person name="Roettger M."/>
            <person name="Stucken K."/>
            <person name="Landan G."/>
            <person name="Koch R."/>
            <person name="Major P."/>
            <person name="Gould S.B."/>
            <person name="Goremykin V.V."/>
            <person name="Rippka R."/>
            <person name="Tandeau de Marsac N."/>
            <person name="Gugger M."/>
            <person name="Lockhart P.J."/>
            <person name="Allen J.F."/>
            <person name="Brune I."/>
            <person name="Maus I."/>
            <person name="Puhler A."/>
            <person name="Martin W.F."/>
        </authorList>
    </citation>
    <scope>NUCLEOTIDE SEQUENCE [LARGE SCALE GENOMIC DNA]</scope>
    <source>
        <strain evidence="2 3">PCC 7110</strain>
    </source>
</reference>
<keyword evidence="1" id="KW-0732">Signal</keyword>
<dbReference type="OrthoDB" id="454223at2"/>
<organism evidence="2 3">
    <name type="scientific">Scytonema hofmannii PCC 7110</name>
    <dbReference type="NCBI Taxonomy" id="128403"/>
    <lineage>
        <taxon>Bacteria</taxon>
        <taxon>Bacillati</taxon>
        <taxon>Cyanobacteriota</taxon>
        <taxon>Cyanophyceae</taxon>
        <taxon>Nostocales</taxon>
        <taxon>Scytonemataceae</taxon>
        <taxon>Scytonema</taxon>
    </lineage>
</organism>
<name>A0A139WYZ0_9CYAN</name>
<evidence type="ECO:0008006" key="4">
    <source>
        <dbReference type="Google" id="ProtNLM"/>
    </source>
</evidence>
<proteinExistence type="predicted"/>
<dbReference type="RefSeq" id="WP_017748597.1">
    <property type="nucleotide sequence ID" value="NZ_KQ976354.1"/>
</dbReference>
<feature type="chain" id="PRO_5007300483" description="PEP-CTERM sorting domain-containing protein" evidence="1">
    <location>
        <begin position="33"/>
        <end position="285"/>
    </location>
</feature>
<dbReference type="InterPro" id="IPR013424">
    <property type="entry name" value="Ice-binding_C"/>
</dbReference>
<evidence type="ECO:0000313" key="2">
    <source>
        <dbReference type="EMBL" id="KYC37665.1"/>
    </source>
</evidence>
<dbReference type="EMBL" id="ANNX02000046">
    <property type="protein sequence ID" value="KYC37665.1"/>
    <property type="molecule type" value="Genomic_DNA"/>
</dbReference>
<protein>
    <recommendedName>
        <fullName evidence="4">PEP-CTERM sorting domain-containing protein</fullName>
    </recommendedName>
</protein>
<dbReference type="AlphaFoldDB" id="A0A139WYZ0"/>
<comment type="caution">
    <text evidence="2">The sequence shown here is derived from an EMBL/GenBank/DDBJ whole genome shotgun (WGS) entry which is preliminary data.</text>
</comment>
<keyword evidence="3" id="KW-1185">Reference proteome</keyword>
<feature type="signal peptide" evidence="1">
    <location>
        <begin position="1"/>
        <end position="32"/>
    </location>
</feature>
<evidence type="ECO:0000313" key="3">
    <source>
        <dbReference type="Proteomes" id="UP000076925"/>
    </source>
</evidence>
<gene>
    <name evidence="2" type="ORF">WA1_40095</name>
</gene>
<accession>A0A139WYZ0</accession>
<dbReference type="NCBIfam" id="TIGR02595">
    <property type="entry name" value="PEP_CTERM"/>
    <property type="match status" value="1"/>
</dbReference>
<evidence type="ECO:0000256" key="1">
    <source>
        <dbReference type="SAM" id="SignalP"/>
    </source>
</evidence>
<dbReference type="Proteomes" id="UP000076925">
    <property type="component" value="Unassembled WGS sequence"/>
</dbReference>